<reference evidence="3 4" key="1">
    <citation type="submission" date="2021-02" db="EMBL/GenBank/DDBJ databases">
        <title>Variation within the Batrachochytrium salamandrivorans European outbreak.</title>
        <authorList>
            <person name="Kelly M."/>
            <person name="Pasmans F."/>
            <person name="Shea T.P."/>
            <person name="Munoz J.F."/>
            <person name="Carranza S."/>
            <person name="Cuomo C.A."/>
            <person name="Martel A."/>
        </authorList>
    </citation>
    <scope>NUCLEOTIDE SEQUENCE [LARGE SCALE GENOMIC DNA]</scope>
    <source>
        <strain evidence="3 4">AMFP18/2</strain>
    </source>
</reference>
<keyword evidence="4" id="KW-1185">Reference proteome</keyword>
<dbReference type="EMBL" id="JAFCIX010000152">
    <property type="protein sequence ID" value="KAH6597196.1"/>
    <property type="molecule type" value="Genomic_DNA"/>
</dbReference>
<feature type="region of interest" description="Disordered" evidence="1">
    <location>
        <begin position="93"/>
        <end position="134"/>
    </location>
</feature>
<evidence type="ECO:0000256" key="1">
    <source>
        <dbReference type="SAM" id="MobiDB-lite"/>
    </source>
</evidence>
<feature type="transmembrane region" description="Helical" evidence="2">
    <location>
        <begin position="70"/>
        <end position="89"/>
    </location>
</feature>
<feature type="region of interest" description="Disordered" evidence="1">
    <location>
        <begin position="544"/>
        <end position="570"/>
    </location>
</feature>
<sequence>MAKRADGGGGAGSAVAATAAATAAVATAASVSAAGGRHLATLVRSLSTMLAPAAAGLSPAAIQDHNRMRWLLMGSLALIGIVSTTRLLGSFSRRASSDRGNSNSDSVHGHNSSRCVNAGCHDQRSNHKHHELQDPQELQMDSVDTNVNENDALVTSSEDTQTNNPNSARLRVLKTRHSSNRLSRMLVPITDWDSIMVQRIVDFLINPAESGRVGSQSSPVQSMASSPLPLFLAQQDHLVSEIQSAKRLRHPLLVEGGPGIGKGAALLTLIQREALIRPAFYLKLDDVLPKLAIHQTMPIFQYASFTTDATDSLVDHPDHYSTADDSPNDNETPLNNSAYIADSWRSALETTFGLDYLRQEQLYDADGEPLDMLAASLNHVAEALRHIRAKSRYGPALLVIDNLQLLFKDHEPLVDIYSAFISSFSWLLQCETEGVLDIIFCSSCKSVMPAMKRFPGYDRRLRYRSVESVDDLDVLDYLLDQVNPTLPVERQFTEASANRFVETFDGNLTELARYCQGEGTVSEYIAAREKAFLGYLKHHIPTISSGKQGSGGGNSGGMSTGNARHNPYAPPVSDDADFKDIILEMIMRNGVLSLAAVDLERLSLIEILVEKNFLRWRDARARKRWRDRTLTLKLRRTRAGSIASGSGASFDMRSDQSGETGDEDDSRFGRSLEDLTETDVAVMEQLVNDPFAFLRRGDTELVWYNRLVGNVCERWFNQNAW</sequence>
<evidence type="ECO:0000256" key="2">
    <source>
        <dbReference type="SAM" id="Phobius"/>
    </source>
</evidence>
<dbReference type="Proteomes" id="UP001648503">
    <property type="component" value="Unassembled WGS sequence"/>
</dbReference>
<feature type="region of interest" description="Disordered" evidence="1">
    <location>
        <begin position="642"/>
        <end position="669"/>
    </location>
</feature>
<comment type="caution">
    <text evidence="3">The sequence shown here is derived from an EMBL/GenBank/DDBJ whole genome shotgun (WGS) entry which is preliminary data.</text>
</comment>
<keyword evidence="2" id="KW-0812">Transmembrane</keyword>
<accession>A0ABQ8FF08</accession>
<keyword evidence="2" id="KW-1133">Transmembrane helix</keyword>
<proteinExistence type="predicted"/>
<evidence type="ECO:0000313" key="3">
    <source>
        <dbReference type="EMBL" id="KAH6597196.1"/>
    </source>
</evidence>
<feature type="compositionally biased region" description="Polar residues" evidence="1">
    <location>
        <begin position="98"/>
        <end position="115"/>
    </location>
</feature>
<evidence type="ECO:0000313" key="4">
    <source>
        <dbReference type="Proteomes" id="UP001648503"/>
    </source>
</evidence>
<organism evidence="3 4">
    <name type="scientific">Batrachochytrium salamandrivorans</name>
    <dbReference type="NCBI Taxonomy" id="1357716"/>
    <lineage>
        <taxon>Eukaryota</taxon>
        <taxon>Fungi</taxon>
        <taxon>Fungi incertae sedis</taxon>
        <taxon>Chytridiomycota</taxon>
        <taxon>Chytridiomycota incertae sedis</taxon>
        <taxon>Chytridiomycetes</taxon>
        <taxon>Rhizophydiales</taxon>
        <taxon>Rhizophydiales incertae sedis</taxon>
        <taxon>Batrachochytrium</taxon>
    </lineage>
</organism>
<feature type="compositionally biased region" description="Gly residues" evidence="1">
    <location>
        <begin position="548"/>
        <end position="559"/>
    </location>
</feature>
<evidence type="ECO:0008006" key="5">
    <source>
        <dbReference type="Google" id="ProtNLM"/>
    </source>
</evidence>
<feature type="transmembrane region" description="Helical" evidence="2">
    <location>
        <begin position="38"/>
        <end position="58"/>
    </location>
</feature>
<gene>
    <name evidence="3" type="ORF">BASA50_004549</name>
</gene>
<name>A0ABQ8FF08_9FUNG</name>
<protein>
    <recommendedName>
        <fullName evidence="5">Orc1-like AAA ATPase domain-containing protein</fullName>
    </recommendedName>
</protein>
<keyword evidence="2" id="KW-0472">Membrane</keyword>